<dbReference type="InterPro" id="IPR031337">
    <property type="entry name" value="KDPG/KHG_AS_1"/>
</dbReference>
<evidence type="ECO:0000256" key="2">
    <source>
        <dbReference type="ARBA" id="ARBA00004736"/>
    </source>
</evidence>
<dbReference type="PROSITE" id="PS00160">
    <property type="entry name" value="ALDOLASE_KDPG_KHG_2"/>
    <property type="match status" value="1"/>
</dbReference>
<gene>
    <name evidence="9" type="primary">eda</name>
    <name evidence="9" type="ORF">ACFOW3_10025</name>
</gene>
<evidence type="ECO:0000256" key="5">
    <source>
        <dbReference type="ARBA" id="ARBA00013063"/>
    </source>
</evidence>
<dbReference type="PANTHER" id="PTHR30246">
    <property type="entry name" value="2-KETO-3-DEOXY-6-PHOSPHOGLUCONATE ALDOLASE"/>
    <property type="match status" value="1"/>
</dbReference>
<dbReference type="InterPro" id="IPR031338">
    <property type="entry name" value="KDPG/KHG_AS_2"/>
</dbReference>
<evidence type="ECO:0000256" key="4">
    <source>
        <dbReference type="ARBA" id="ARBA00011233"/>
    </source>
</evidence>
<dbReference type="NCBIfam" id="TIGR01182">
    <property type="entry name" value="eda"/>
    <property type="match status" value="1"/>
</dbReference>
<evidence type="ECO:0000256" key="6">
    <source>
        <dbReference type="ARBA" id="ARBA00023239"/>
    </source>
</evidence>
<dbReference type="PROSITE" id="PS00159">
    <property type="entry name" value="ALDOLASE_KDPG_KHG_1"/>
    <property type="match status" value="1"/>
</dbReference>
<organism evidence="9 10">
    <name type="scientific">Acidovorax facilis</name>
    <dbReference type="NCBI Taxonomy" id="12917"/>
    <lineage>
        <taxon>Bacteria</taxon>
        <taxon>Pseudomonadati</taxon>
        <taxon>Pseudomonadota</taxon>
        <taxon>Betaproteobacteria</taxon>
        <taxon>Burkholderiales</taxon>
        <taxon>Comamonadaceae</taxon>
        <taxon>Acidovorax</taxon>
    </lineage>
</organism>
<dbReference type="EMBL" id="JBHSAJ010000027">
    <property type="protein sequence ID" value="MFC3934964.1"/>
    <property type="molecule type" value="Genomic_DNA"/>
</dbReference>
<comment type="catalytic activity">
    <reaction evidence="1">
        <text>2-dehydro-3-deoxy-6-phospho-D-gluconate = D-glyceraldehyde 3-phosphate + pyruvate</text>
        <dbReference type="Rhea" id="RHEA:17089"/>
        <dbReference type="ChEBI" id="CHEBI:15361"/>
        <dbReference type="ChEBI" id="CHEBI:57569"/>
        <dbReference type="ChEBI" id="CHEBI:59776"/>
        <dbReference type="EC" id="4.1.2.14"/>
    </reaction>
</comment>
<evidence type="ECO:0000256" key="7">
    <source>
        <dbReference type="ARBA" id="ARBA00023270"/>
    </source>
</evidence>
<keyword evidence="10" id="KW-1185">Reference proteome</keyword>
<dbReference type="GO" id="GO:0008700">
    <property type="term" value="F:(R,S)-4-hydroxy-2-oxoglutarate aldolase activity"/>
    <property type="evidence" value="ECO:0007669"/>
    <property type="project" value="UniProtKB-EC"/>
</dbReference>
<keyword evidence="8" id="KW-0119">Carbohydrate metabolism</keyword>
<protein>
    <recommendedName>
        <fullName evidence="5">2-dehydro-3-deoxy-phosphogluconate aldolase</fullName>
        <ecNumber evidence="5">4.1.2.14</ecNumber>
    </recommendedName>
</protein>
<accession>A0ABV8D919</accession>
<dbReference type="Proteomes" id="UP001595693">
    <property type="component" value="Unassembled WGS sequence"/>
</dbReference>
<comment type="caution">
    <text evidence="9">The sequence shown here is derived from an EMBL/GenBank/DDBJ whole genome shotgun (WGS) entry which is preliminary data.</text>
</comment>
<comment type="similarity">
    <text evidence="3">Belongs to the KHG/KDPG aldolase family.</text>
</comment>
<dbReference type="RefSeq" id="WP_055395154.1">
    <property type="nucleotide sequence ID" value="NZ_JAMXAX010000062.1"/>
</dbReference>
<sequence>MALNSSSASATPMNPLDIASHGPVIPVIVIDRVEDALPLAEALLAGGVKVLEVTLRTAAGLPAIEAIARNLPEAVVGVGTVLNADDARRASEAGARFAVSPGYTSEVGGACKGLNLPLLPGVATSSEIMAALADGFSFLKLFPAEAAGGIPLLKAWASPFGQVSFCPTGGISLATAPNYLALPNVRCVGGSWLTPADAVRAGDWARITQLARETHALRKAV</sequence>
<dbReference type="Gene3D" id="3.20.20.70">
    <property type="entry name" value="Aldolase class I"/>
    <property type="match status" value="1"/>
</dbReference>
<comment type="subunit">
    <text evidence="4">Homotrimer.</text>
</comment>
<dbReference type="InterPro" id="IPR013785">
    <property type="entry name" value="Aldolase_TIM"/>
</dbReference>
<evidence type="ECO:0000313" key="9">
    <source>
        <dbReference type="EMBL" id="MFC3934964.1"/>
    </source>
</evidence>
<proteinExistence type="inferred from homology"/>
<keyword evidence="7" id="KW-0704">Schiff base</keyword>
<name>A0ABV8D919_9BURK</name>
<reference evidence="10" key="1">
    <citation type="journal article" date="2019" name="Int. J. Syst. Evol. Microbiol.">
        <title>The Global Catalogue of Microorganisms (GCM) 10K type strain sequencing project: providing services to taxonomists for standard genome sequencing and annotation.</title>
        <authorList>
            <consortium name="The Broad Institute Genomics Platform"/>
            <consortium name="The Broad Institute Genome Sequencing Center for Infectious Disease"/>
            <person name="Wu L."/>
            <person name="Ma J."/>
        </authorList>
    </citation>
    <scope>NUCLEOTIDE SEQUENCE [LARGE SCALE GENOMIC DNA]</scope>
    <source>
        <strain evidence="10">CCUG 2113</strain>
    </source>
</reference>
<dbReference type="EC" id="4.1.2.14" evidence="5"/>
<dbReference type="NCBIfam" id="NF004325">
    <property type="entry name" value="PRK05718.1"/>
    <property type="match status" value="1"/>
</dbReference>
<dbReference type="InterPro" id="IPR000887">
    <property type="entry name" value="Aldlse_KDPG_KHG"/>
</dbReference>
<dbReference type="CDD" id="cd00452">
    <property type="entry name" value="KDPG_aldolase"/>
    <property type="match status" value="1"/>
</dbReference>
<evidence type="ECO:0000256" key="8">
    <source>
        <dbReference type="ARBA" id="ARBA00023277"/>
    </source>
</evidence>
<evidence type="ECO:0000256" key="3">
    <source>
        <dbReference type="ARBA" id="ARBA00006906"/>
    </source>
</evidence>
<comment type="pathway">
    <text evidence="2">Carbohydrate acid metabolism; 2-dehydro-3-deoxy-D-gluconate degradation; D-glyceraldehyde 3-phosphate and pyruvate from 2-dehydro-3-deoxy-D-gluconate: step 2/2.</text>
</comment>
<dbReference type="GO" id="GO:0008675">
    <property type="term" value="F:2-dehydro-3-deoxy-phosphogluconate aldolase activity"/>
    <property type="evidence" value="ECO:0007669"/>
    <property type="project" value="UniProtKB-EC"/>
</dbReference>
<evidence type="ECO:0000256" key="1">
    <source>
        <dbReference type="ARBA" id="ARBA00000654"/>
    </source>
</evidence>
<keyword evidence="6 9" id="KW-0456">Lyase</keyword>
<dbReference type="Pfam" id="PF01081">
    <property type="entry name" value="Aldolase"/>
    <property type="match status" value="1"/>
</dbReference>
<evidence type="ECO:0000313" key="10">
    <source>
        <dbReference type="Proteomes" id="UP001595693"/>
    </source>
</evidence>
<dbReference type="SUPFAM" id="SSF51569">
    <property type="entry name" value="Aldolase"/>
    <property type="match status" value="1"/>
</dbReference>
<dbReference type="PANTHER" id="PTHR30246:SF1">
    <property type="entry name" value="2-DEHYDRO-3-DEOXY-6-PHOSPHOGALACTONATE ALDOLASE-RELATED"/>
    <property type="match status" value="1"/>
</dbReference>